<evidence type="ECO:0000313" key="3">
    <source>
        <dbReference type="EMBL" id="GAC34882.1"/>
    </source>
</evidence>
<name>K6ZXD6_9ALTE</name>
<sequence>MLNESEVMRRNNVTVIESAAGPKVKTLLLAHGFGCDQNMWRFVAPALTQHFRLVLFDYVGSGRSDISAFSMQRYANLEGYAQDVLDICEALSLTNVTLVGHSVSSMISLLAADKQPDYFERIVMICPSPCFLNIDATYQGGFERDDLDELLNLMDKNYMGWANYLTPLVMGTGNDNALLSELNSSFCSTDPVIAKTFAKATFYSDYRHILPLVGCPVLVLQSENDALASEQVGQYVAQHIPQASYLCVPAKGHCLHMTDPDTVVESIEAFLNVACHHV</sequence>
<dbReference type="InterPro" id="IPR000073">
    <property type="entry name" value="AB_hydrolase_1"/>
</dbReference>
<feature type="domain" description="AB hydrolase-1" evidence="2">
    <location>
        <begin position="26"/>
        <end position="260"/>
    </location>
</feature>
<dbReference type="SUPFAM" id="SSF53474">
    <property type="entry name" value="alpha/beta-Hydrolases"/>
    <property type="match status" value="1"/>
</dbReference>
<evidence type="ECO:0000256" key="1">
    <source>
        <dbReference type="ARBA" id="ARBA00008645"/>
    </source>
</evidence>
<protein>
    <submittedName>
        <fullName evidence="3">Sigma factor sigB regulation protein rsbQ</fullName>
    </submittedName>
</protein>
<evidence type="ECO:0000313" key="4">
    <source>
        <dbReference type="Proteomes" id="UP000006322"/>
    </source>
</evidence>
<dbReference type="AlphaFoldDB" id="K6ZXD6"/>
<dbReference type="PANTHER" id="PTHR43039">
    <property type="entry name" value="ESTERASE-RELATED"/>
    <property type="match status" value="1"/>
</dbReference>
<dbReference type="InterPro" id="IPR029058">
    <property type="entry name" value="AB_hydrolase_fold"/>
</dbReference>
<dbReference type="RefSeq" id="WP_007106647.1">
    <property type="nucleotide sequence ID" value="NZ_BAER01000118.1"/>
</dbReference>
<dbReference type="STRING" id="1129793.GPLA_4003"/>
<accession>K6ZXD6</accession>
<reference evidence="4" key="1">
    <citation type="journal article" date="2014" name="Environ. Microbiol.">
        <title>Comparative genomics of the marine bacterial genus Glaciecola reveals the high degree of genomic diversity and genomic characteristic for cold adaptation.</title>
        <authorList>
            <person name="Qin Q.L."/>
            <person name="Xie B.B."/>
            <person name="Yu Y."/>
            <person name="Shu Y.L."/>
            <person name="Rong J.C."/>
            <person name="Zhang Y.J."/>
            <person name="Zhao D.L."/>
            <person name="Chen X.L."/>
            <person name="Zhang X.Y."/>
            <person name="Chen B."/>
            <person name="Zhou B.C."/>
            <person name="Zhang Y.Z."/>
        </authorList>
    </citation>
    <scope>NUCLEOTIDE SEQUENCE [LARGE SCALE GENOMIC DNA]</scope>
    <source>
        <strain evidence="4">LMG 21857</strain>
    </source>
</reference>
<proteinExistence type="inferred from homology"/>
<dbReference type="Gene3D" id="3.40.50.1820">
    <property type="entry name" value="alpha/beta hydrolase"/>
    <property type="match status" value="1"/>
</dbReference>
<dbReference type="OrthoDB" id="8680283at2"/>
<dbReference type="EMBL" id="BAER01000118">
    <property type="protein sequence ID" value="GAC34882.1"/>
    <property type="molecule type" value="Genomic_DNA"/>
</dbReference>
<comment type="similarity">
    <text evidence="1">Belongs to the AB hydrolase superfamily.</text>
</comment>
<organism evidence="3 4">
    <name type="scientific">Paraglaciecola polaris LMG 21857</name>
    <dbReference type="NCBI Taxonomy" id="1129793"/>
    <lineage>
        <taxon>Bacteria</taxon>
        <taxon>Pseudomonadati</taxon>
        <taxon>Pseudomonadota</taxon>
        <taxon>Gammaproteobacteria</taxon>
        <taxon>Alteromonadales</taxon>
        <taxon>Alteromonadaceae</taxon>
        <taxon>Paraglaciecola</taxon>
    </lineage>
</organism>
<comment type="caution">
    <text evidence="3">The sequence shown here is derived from an EMBL/GenBank/DDBJ whole genome shotgun (WGS) entry which is preliminary data.</text>
</comment>
<dbReference type="Proteomes" id="UP000006322">
    <property type="component" value="Unassembled WGS sequence"/>
</dbReference>
<gene>
    <name evidence="3" type="primary">rsbQ</name>
    <name evidence="3" type="ORF">GPLA_4003</name>
</gene>
<evidence type="ECO:0000259" key="2">
    <source>
        <dbReference type="Pfam" id="PF00561"/>
    </source>
</evidence>
<dbReference type="Pfam" id="PF00561">
    <property type="entry name" value="Abhydrolase_1"/>
    <property type="match status" value="1"/>
</dbReference>
<keyword evidence="4" id="KW-1185">Reference proteome</keyword>